<dbReference type="InterPro" id="IPR050797">
    <property type="entry name" value="Carb_Metab_Trans_Reg"/>
</dbReference>
<dbReference type="AlphaFoldDB" id="A0AAX4KLI2"/>
<sequence length="519" mass="57017">MTGVGNDPGQSSNDVQQKSISPIDIQTSGTFDSTGCSISTCVPIPAGAAPVADSSSLSDSSDLLSMLTQAVRPSTTLDAPQQFYNNFSILGSTPLPPGSVPWSMPFCPPEDVSPILTLTLETLVKPQLEIFFERVYPMIPIFSRSYIMGRLLDVEAHQNRTFVALILSMVSLSLIHPLKPEEIPHRPTRAKQSKTLMDEVIRLRSKWDWASQATVEGATASFMLFGTMFELGHAEGSRLRLKEAIGIGELLKLDEVRTYTSVEPDEARRRMRLYWVLGITERAYALQRCGSITFHGSLHTPAFKSLDPSQDLASRTLLHLAKLFSFVDSDIVSCWNGKCDPTICKTLTKERVQSILRLLNGTPAQVFGSEIAFTGLSEVQQADLLITWQWLRNRVWRLAAGHGLTGDELGEELGVGYVVDVASTTVLICRRLSSNALEAHGCGFVEKLYDIASIVTELMQTSTKLQSKLMDVAKTDQWTELLQALYTFVASHRSGISFVQPMAQALSVANGVKLLCAPT</sequence>
<reference evidence="2 3" key="1">
    <citation type="submission" date="2024-01" db="EMBL/GenBank/DDBJ databases">
        <title>Comparative genomics of Cryptococcus and Kwoniella reveals pathogenesis evolution and contrasting modes of karyotype evolution via chromosome fusion or intercentromeric recombination.</title>
        <authorList>
            <person name="Coelho M.A."/>
            <person name="David-Palma M."/>
            <person name="Shea T."/>
            <person name="Bowers K."/>
            <person name="McGinley-Smith S."/>
            <person name="Mohammad A.W."/>
            <person name="Gnirke A."/>
            <person name="Yurkov A.M."/>
            <person name="Nowrousian M."/>
            <person name="Sun S."/>
            <person name="Cuomo C.A."/>
            <person name="Heitman J."/>
        </authorList>
    </citation>
    <scope>NUCLEOTIDE SEQUENCE [LARGE SCALE GENOMIC DNA]</scope>
    <source>
        <strain evidence="2 3">PYCC6329</strain>
    </source>
</reference>
<name>A0AAX4KLI2_9TREE</name>
<dbReference type="GeneID" id="91103901"/>
<evidence type="ECO:0008006" key="4">
    <source>
        <dbReference type="Google" id="ProtNLM"/>
    </source>
</evidence>
<gene>
    <name evidence="2" type="ORF">V865_005100</name>
</gene>
<evidence type="ECO:0000256" key="1">
    <source>
        <dbReference type="ARBA" id="ARBA00023242"/>
    </source>
</evidence>
<accession>A0AAX4KLI2</accession>
<protein>
    <recommendedName>
        <fullName evidence="4">Transcription factor domain-containing protein</fullName>
    </recommendedName>
</protein>
<dbReference type="KEGG" id="ker:91103901"/>
<dbReference type="CDD" id="cd12148">
    <property type="entry name" value="fungal_TF_MHR"/>
    <property type="match status" value="1"/>
</dbReference>
<keyword evidence="1" id="KW-0539">Nucleus</keyword>
<dbReference type="Proteomes" id="UP001358614">
    <property type="component" value="Chromosome 1"/>
</dbReference>
<dbReference type="RefSeq" id="XP_066084970.1">
    <property type="nucleotide sequence ID" value="XM_066228873.1"/>
</dbReference>
<evidence type="ECO:0000313" key="3">
    <source>
        <dbReference type="Proteomes" id="UP001358614"/>
    </source>
</evidence>
<dbReference type="PANTHER" id="PTHR31668:SF30">
    <property type="entry name" value="ZN(II)2CYS6 TRANSCRIPTION FACTOR (EUROFUNG)"/>
    <property type="match status" value="1"/>
</dbReference>
<evidence type="ECO:0000313" key="2">
    <source>
        <dbReference type="EMBL" id="WWD07003.1"/>
    </source>
</evidence>
<proteinExistence type="predicted"/>
<dbReference type="EMBL" id="CP144089">
    <property type="protein sequence ID" value="WWD07003.1"/>
    <property type="molecule type" value="Genomic_DNA"/>
</dbReference>
<organism evidence="2 3">
    <name type="scientific">Kwoniella europaea PYCC6329</name>
    <dbReference type="NCBI Taxonomy" id="1423913"/>
    <lineage>
        <taxon>Eukaryota</taxon>
        <taxon>Fungi</taxon>
        <taxon>Dikarya</taxon>
        <taxon>Basidiomycota</taxon>
        <taxon>Agaricomycotina</taxon>
        <taxon>Tremellomycetes</taxon>
        <taxon>Tremellales</taxon>
        <taxon>Cryptococcaceae</taxon>
        <taxon>Kwoniella</taxon>
    </lineage>
</organism>
<dbReference type="PANTHER" id="PTHR31668">
    <property type="entry name" value="GLUCOSE TRANSPORT TRANSCRIPTION REGULATOR RGT1-RELATED-RELATED"/>
    <property type="match status" value="1"/>
</dbReference>
<keyword evidence="3" id="KW-1185">Reference proteome</keyword>